<feature type="transmembrane region" description="Helical" evidence="1">
    <location>
        <begin position="33"/>
        <end position="54"/>
    </location>
</feature>
<name>A0ABT0L934_9GAMM</name>
<keyword evidence="1" id="KW-0472">Membrane</keyword>
<feature type="transmembrane region" description="Helical" evidence="1">
    <location>
        <begin position="129"/>
        <end position="150"/>
    </location>
</feature>
<evidence type="ECO:0000313" key="3">
    <source>
        <dbReference type="Proteomes" id="UP001203423"/>
    </source>
</evidence>
<accession>A0ABT0L934</accession>
<evidence type="ECO:0000313" key="2">
    <source>
        <dbReference type="EMBL" id="MCL1124208.1"/>
    </source>
</evidence>
<comment type="caution">
    <text evidence="2">The sequence shown here is derived from an EMBL/GenBank/DDBJ whole genome shotgun (WGS) entry which is preliminary data.</text>
</comment>
<dbReference type="EMBL" id="JAKIKS010000019">
    <property type="protein sequence ID" value="MCL1124208.1"/>
    <property type="molecule type" value="Genomic_DNA"/>
</dbReference>
<protein>
    <submittedName>
        <fullName evidence="2">Uncharacterized protein</fullName>
    </submittedName>
</protein>
<keyword evidence="1" id="KW-0812">Transmembrane</keyword>
<feature type="transmembrane region" description="Helical" evidence="1">
    <location>
        <begin position="98"/>
        <end position="117"/>
    </location>
</feature>
<dbReference type="Proteomes" id="UP001203423">
    <property type="component" value="Unassembled WGS sequence"/>
</dbReference>
<proteinExistence type="predicted"/>
<dbReference type="RefSeq" id="WP_248939488.1">
    <property type="nucleotide sequence ID" value="NZ_JAKIKS010000019.1"/>
</dbReference>
<evidence type="ECO:0000256" key="1">
    <source>
        <dbReference type="SAM" id="Phobius"/>
    </source>
</evidence>
<reference evidence="2 3" key="1">
    <citation type="submission" date="2022-01" db="EMBL/GenBank/DDBJ databases">
        <title>Whole genome-based taxonomy of the Shewanellaceae.</title>
        <authorList>
            <person name="Martin-Rodriguez A.J."/>
        </authorList>
    </citation>
    <scope>NUCLEOTIDE SEQUENCE [LARGE SCALE GENOMIC DNA]</scope>
    <source>
        <strain evidence="2 3">DSM 17177</strain>
    </source>
</reference>
<gene>
    <name evidence="2" type="ORF">L2764_06885</name>
</gene>
<keyword evidence="1" id="KW-1133">Transmembrane helix</keyword>
<feature type="transmembrane region" description="Helical" evidence="1">
    <location>
        <begin position="6"/>
        <end position="24"/>
    </location>
</feature>
<sequence length="163" mass="19280">MDSNLYFKGIALLIGYYFCFGYWYKKFGKIDSFFICFLVWGLSNLLMLTLEPVIYAITGNIILDRVIWYVTFGAIDTLSVFLIVRMHKAKNIEHSRESLTICIIFSCLLLLQAFRFSERMYFNTGYLEWLYVEGVKAINIFVLIFFCISVKYRYKVRESNYGL</sequence>
<keyword evidence="3" id="KW-1185">Reference proteome</keyword>
<organism evidence="2 3">
    <name type="scientific">Shewanella surugensis</name>
    <dbReference type="NCBI Taxonomy" id="212020"/>
    <lineage>
        <taxon>Bacteria</taxon>
        <taxon>Pseudomonadati</taxon>
        <taxon>Pseudomonadota</taxon>
        <taxon>Gammaproteobacteria</taxon>
        <taxon>Alteromonadales</taxon>
        <taxon>Shewanellaceae</taxon>
        <taxon>Shewanella</taxon>
    </lineage>
</organism>
<feature type="transmembrane region" description="Helical" evidence="1">
    <location>
        <begin position="66"/>
        <end position="86"/>
    </location>
</feature>